<evidence type="ECO:0000256" key="1">
    <source>
        <dbReference type="ARBA" id="ARBA00004651"/>
    </source>
</evidence>
<feature type="transmembrane region" description="Helical" evidence="8">
    <location>
        <begin position="258"/>
        <end position="280"/>
    </location>
</feature>
<feature type="transmembrane region" description="Helical" evidence="8">
    <location>
        <begin position="21"/>
        <end position="46"/>
    </location>
</feature>
<reference evidence="10 11" key="1">
    <citation type="journal article" date="2019" name="Int. J. Syst. Evol. Microbiol.">
        <title>The Global Catalogue of Microorganisms (GCM) 10K type strain sequencing project: providing services to taxonomists for standard genome sequencing and annotation.</title>
        <authorList>
            <consortium name="The Broad Institute Genomics Platform"/>
            <consortium name="The Broad Institute Genome Sequencing Center for Infectious Disease"/>
            <person name="Wu L."/>
            <person name="Ma J."/>
        </authorList>
    </citation>
    <scope>NUCLEOTIDE SEQUENCE [LARGE SCALE GENOMIC DNA]</scope>
    <source>
        <strain evidence="10 11">WLHS5</strain>
    </source>
</reference>
<dbReference type="AlphaFoldDB" id="A0ABD5PIH0"/>
<keyword evidence="11" id="KW-1185">Reference proteome</keyword>
<feature type="transmembrane region" description="Helical" evidence="8">
    <location>
        <begin position="217"/>
        <end position="238"/>
    </location>
</feature>
<dbReference type="InterPro" id="IPR035906">
    <property type="entry name" value="MetI-like_sf"/>
</dbReference>
<dbReference type="PROSITE" id="PS50928">
    <property type="entry name" value="ABC_TM1"/>
    <property type="match status" value="1"/>
</dbReference>
<evidence type="ECO:0000313" key="10">
    <source>
        <dbReference type="EMBL" id="MFC4540345.1"/>
    </source>
</evidence>
<dbReference type="RefSeq" id="WP_250142391.1">
    <property type="nucleotide sequence ID" value="NZ_JALIQP010000007.1"/>
</dbReference>
<dbReference type="CDD" id="cd06261">
    <property type="entry name" value="TM_PBP2"/>
    <property type="match status" value="1"/>
</dbReference>
<comment type="subcellular location">
    <subcellularLocation>
        <location evidence="1 8">Cell membrane</location>
        <topology evidence="1 8">Multi-pass membrane protein</topology>
    </subcellularLocation>
</comment>
<accession>A0ABD5PIH0</accession>
<organism evidence="10 11">
    <name type="scientific">Halosolutus amylolyticus</name>
    <dbReference type="NCBI Taxonomy" id="2932267"/>
    <lineage>
        <taxon>Archaea</taxon>
        <taxon>Methanobacteriati</taxon>
        <taxon>Methanobacteriota</taxon>
        <taxon>Stenosarchaea group</taxon>
        <taxon>Halobacteria</taxon>
        <taxon>Halobacteriales</taxon>
        <taxon>Natrialbaceae</taxon>
        <taxon>Halosolutus</taxon>
    </lineage>
</organism>
<dbReference type="Gene3D" id="1.10.3720.10">
    <property type="entry name" value="MetI-like"/>
    <property type="match status" value="1"/>
</dbReference>
<feature type="transmembrane region" description="Helical" evidence="8">
    <location>
        <begin position="111"/>
        <end position="134"/>
    </location>
</feature>
<sequence>MKQYSHWIDRLKQFKRSDDRTGLLFVVGIPFTVLLLFFIIPLFLMVRLSFLEDMPPAAYTLENYVAIFTEGVYVDVILFTLYVTVITTAVVITLGYVLAYSIIYFSRKTTFLLLMVILPFWVNYIVRMYAWINILQTDGLINWIESLLFSSDPSGYMFTTTAVLIGFVYIWLPLSTLPIYASIQGLDDNLKEAAKDLGAGPIRTFFTVTLPQTKSGVIAGTILVFIPTFGAFITPSMLGGTDHLMVGMVIETQFNQVGNWPLAAAMGTVLTVIVVALLVVGSYFSDDVAGGIGGSDK</sequence>
<keyword evidence="6 8" id="KW-1133">Transmembrane helix</keyword>
<keyword evidence="5 8" id="KW-0812">Transmembrane</keyword>
<keyword evidence="7 8" id="KW-0472">Membrane</keyword>
<evidence type="ECO:0000313" key="11">
    <source>
        <dbReference type="Proteomes" id="UP001595898"/>
    </source>
</evidence>
<evidence type="ECO:0000256" key="7">
    <source>
        <dbReference type="ARBA" id="ARBA00023136"/>
    </source>
</evidence>
<evidence type="ECO:0000256" key="2">
    <source>
        <dbReference type="ARBA" id="ARBA00007069"/>
    </source>
</evidence>
<comment type="caution">
    <text evidence="10">The sequence shown here is derived from an EMBL/GenBank/DDBJ whole genome shotgun (WGS) entry which is preliminary data.</text>
</comment>
<feature type="transmembrane region" description="Helical" evidence="8">
    <location>
        <begin position="154"/>
        <end position="172"/>
    </location>
</feature>
<dbReference type="SUPFAM" id="SSF161098">
    <property type="entry name" value="MetI-like"/>
    <property type="match status" value="1"/>
</dbReference>
<proteinExistence type="inferred from homology"/>
<dbReference type="PANTHER" id="PTHR42929:SF1">
    <property type="entry name" value="INNER MEMBRANE ABC TRANSPORTER PERMEASE PROTEIN YDCU-RELATED"/>
    <property type="match status" value="1"/>
</dbReference>
<evidence type="ECO:0000256" key="4">
    <source>
        <dbReference type="ARBA" id="ARBA00022475"/>
    </source>
</evidence>
<dbReference type="EMBL" id="JBHSFA010000001">
    <property type="protein sequence ID" value="MFC4540345.1"/>
    <property type="molecule type" value="Genomic_DNA"/>
</dbReference>
<protein>
    <submittedName>
        <fullName evidence="10">ABC transporter permease</fullName>
    </submittedName>
</protein>
<dbReference type="GO" id="GO:0005886">
    <property type="term" value="C:plasma membrane"/>
    <property type="evidence" value="ECO:0007669"/>
    <property type="project" value="UniProtKB-SubCell"/>
</dbReference>
<comment type="similarity">
    <text evidence="2">Belongs to the binding-protein-dependent transport system permease family. CysTW subfamily.</text>
</comment>
<evidence type="ECO:0000256" key="5">
    <source>
        <dbReference type="ARBA" id="ARBA00022692"/>
    </source>
</evidence>
<gene>
    <name evidence="10" type="ORF">ACFO5R_00120</name>
</gene>
<feature type="domain" description="ABC transmembrane type-1" evidence="9">
    <location>
        <begin position="77"/>
        <end position="281"/>
    </location>
</feature>
<dbReference type="PANTHER" id="PTHR42929">
    <property type="entry name" value="INNER MEMBRANE ABC TRANSPORTER PERMEASE PROTEIN YDCU-RELATED-RELATED"/>
    <property type="match status" value="1"/>
</dbReference>
<dbReference type="Proteomes" id="UP001595898">
    <property type="component" value="Unassembled WGS sequence"/>
</dbReference>
<dbReference type="Pfam" id="PF00528">
    <property type="entry name" value="BPD_transp_1"/>
    <property type="match status" value="1"/>
</dbReference>
<evidence type="ECO:0000259" key="9">
    <source>
        <dbReference type="PROSITE" id="PS50928"/>
    </source>
</evidence>
<evidence type="ECO:0000256" key="3">
    <source>
        <dbReference type="ARBA" id="ARBA00022448"/>
    </source>
</evidence>
<name>A0ABD5PIH0_9EURY</name>
<evidence type="ECO:0000256" key="6">
    <source>
        <dbReference type="ARBA" id="ARBA00022989"/>
    </source>
</evidence>
<feature type="transmembrane region" description="Helical" evidence="8">
    <location>
        <begin position="76"/>
        <end position="99"/>
    </location>
</feature>
<evidence type="ECO:0000256" key="8">
    <source>
        <dbReference type="RuleBase" id="RU363032"/>
    </source>
</evidence>
<keyword evidence="4" id="KW-1003">Cell membrane</keyword>
<keyword evidence="3 8" id="KW-0813">Transport</keyword>
<dbReference type="InterPro" id="IPR000515">
    <property type="entry name" value="MetI-like"/>
</dbReference>